<dbReference type="KEGG" id="hte:Hydth_1652"/>
<dbReference type="RefSeq" id="WP_012964293.1">
    <property type="nucleotide sequence ID" value="NC_013799.1"/>
</dbReference>
<feature type="domain" description="Pterin-binding" evidence="12">
    <location>
        <begin position="123"/>
        <end position="383"/>
    </location>
</feature>
<dbReference type="GO" id="GO:0004156">
    <property type="term" value="F:dihydropteroate synthase activity"/>
    <property type="evidence" value="ECO:0007669"/>
    <property type="project" value="UniProtKB-EC"/>
</dbReference>
<dbReference type="CDD" id="cd00739">
    <property type="entry name" value="DHPS"/>
    <property type="match status" value="1"/>
</dbReference>
<dbReference type="OrthoDB" id="9811744at2"/>
<evidence type="ECO:0000256" key="5">
    <source>
        <dbReference type="ARBA" id="ARBA00012458"/>
    </source>
</evidence>
<proteinExistence type="inferred from homology"/>
<dbReference type="Proteomes" id="UP000002574">
    <property type="component" value="Chromosome"/>
</dbReference>
<evidence type="ECO:0000256" key="7">
    <source>
        <dbReference type="ARBA" id="ARBA00022679"/>
    </source>
</evidence>
<dbReference type="PATRIC" id="fig|608538.5.peg.1684"/>
<evidence type="ECO:0000256" key="10">
    <source>
        <dbReference type="ARBA" id="ARBA00022909"/>
    </source>
</evidence>
<dbReference type="Gene3D" id="3.20.20.20">
    <property type="entry name" value="Dihydropteroate synthase-like"/>
    <property type="match status" value="1"/>
</dbReference>
<dbReference type="PROSITE" id="PS00793">
    <property type="entry name" value="DHPS_2"/>
    <property type="match status" value="1"/>
</dbReference>
<dbReference type="PROSITE" id="PS00792">
    <property type="entry name" value="DHPS_1"/>
    <property type="match status" value="1"/>
</dbReference>
<comment type="pathway">
    <text evidence="3">Cofactor biosynthesis; tetrahydrofolate biosynthesis; 7,8-dihydrofolate from 2-amino-4-hydroxy-6-hydroxymethyl-7,8-dihydropteridine diphosphate and 4-aminobenzoate: step 1/2.</text>
</comment>
<dbReference type="GO" id="GO:0046654">
    <property type="term" value="P:tetrahydrofolate biosynthetic process"/>
    <property type="evidence" value="ECO:0007669"/>
    <property type="project" value="TreeGrafter"/>
</dbReference>
<dbReference type="NCBIfam" id="TIGR01496">
    <property type="entry name" value="DHPS"/>
    <property type="match status" value="1"/>
</dbReference>
<dbReference type="KEGG" id="hth:HTH_1666"/>
<dbReference type="PANTHER" id="PTHR20941">
    <property type="entry name" value="FOLATE SYNTHESIS PROTEINS"/>
    <property type="match status" value="1"/>
</dbReference>
<evidence type="ECO:0000256" key="4">
    <source>
        <dbReference type="ARBA" id="ARBA00009503"/>
    </source>
</evidence>
<dbReference type="PANTHER" id="PTHR20941:SF1">
    <property type="entry name" value="FOLIC ACID SYNTHESIS PROTEIN FOL1"/>
    <property type="match status" value="1"/>
</dbReference>
<evidence type="ECO:0000313" key="13">
    <source>
        <dbReference type="EMBL" id="BAI70113.1"/>
    </source>
</evidence>
<dbReference type="InterPro" id="IPR006390">
    <property type="entry name" value="DHP_synth_dom"/>
</dbReference>
<dbReference type="STRING" id="608538.HTH_1666"/>
<organism evidence="13 14">
    <name type="scientific">Hydrogenobacter thermophilus (strain DSM 6534 / IAM 12695 / TK-6)</name>
    <dbReference type="NCBI Taxonomy" id="608538"/>
    <lineage>
        <taxon>Bacteria</taxon>
        <taxon>Pseudomonadati</taxon>
        <taxon>Aquificota</taxon>
        <taxon>Aquificia</taxon>
        <taxon>Aquificales</taxon>
        <taxon>Aquificaceae</taxon>
        <taxon>Hydrogenobacter</taxon>
    </lineage>
</organism>
<comment type="catalytic activity">
    <reaction evidence="1">
        <text>(7,8-dihydropterin-6-yl)methyl diphosphate + 4-aminobenzoate = 7,8-dihydropteroate + diphosphate</text>
        <dbReference type="Rhea" id="RHEA:19949"/>
        <dbReference type="ChEBI" id="CHEBI:17836"/>
        <dbReference type="ChEBI" id="CHEBI:17839"/>
        <dbReference type="ChEBI" id="CHEBI:33019"/>
        <dbReference type="ChEBI" id="CHEBI:72950"/>
        <dbReference type="EC" id="2.5.1.15"/>
    </reaction>
</comment>
<dbReference type="InterPro" id="IPR045031">
    <property type="entry name" value="DHP_synth-like"/>
</dbReference>
<evidence type="ECO:0000256" key="8">
    <source>
        <dbReference type="ARBA" id="ARBA00022723"/>
    </source>
</evidence>
<dbReference type="InterPro" id="IPR011005">
    <property type="entry name" value="Dihydropteroate_synth-like_sf"/>
</dbReference>
<dbReference type="Pfam" id="PF00809">
    <property type="entry name" value="Pterin_bind"/>
    <property type="match status" value="1"/>
</dbReference>
<evidence type="ECO:0000256" key="6">
    <source>
        <dbReference type="ARBA" id="ARBA00016919"/>
    </source>
</evidence>
<protein>
    <recommendedName>
        <fullName evidence="6">Dihydropteroate synthase</fullName>
        <ecNumber evidence="5">2.5.1.15</ecNumber>
    </recommendedName>
    <alternativeName>
        <fullName evidence="11">Dihydropteroate pyrophosphorylase</fullName>
    </alternativeName>
</protein>
<evidence type="ECO:0000256" key="11">
    <source>
        <dbReference type="ARBA" id="ARBA00030193"/>
    </source>
</evidence>
<dbReference type="eggNOG" id="COG0294">
    <property type="taxonomic scope" value="Bacteria"/>
</dbReference>
<evidence type="ECO:0000256" key="9">
    <source>
        <dbReference type="ARBA" id="ARBA00022842"/>
    </source>
</evidence>
<dbReference type="GO" id="GO:0046872">
    <property type="term" value="F:metal ion binding"/>
    <property type="evidence" value="ECO:0007669"/>
    <property type="project" value="UniProtKB-KW"/>
</dbReference>
<keyword evidence="14" id="KW-1185">Reference proteome</keyword>
<dbReference type="FunFam" id="3.20.20.20:FF:000006">
    <property type="entry name" value="Dihydropteroate synthase"/>
    <property type="match status" value="1"/>
</dbReference>
<reference evidence="13 14" key="1">
    <citation type="journal article" date="2010" name="J. Bacteriol.">
        <title>Complete genome sequence of the thermophilic, obligately chemolithoautotrophic hydrogen-oxidizing bacterium Hydrogenobacter thermophilus TK-6.</title>
        <authorList>
            <person name="Arai H."/>
            <person name="Kanbe H."/>
            <person name="Ishii M."/>
            <person name="Igarashi Y."/>
        </authorList>
    </citation>
    <scope>NUCLEOTIDE SEQUENCE [LARGE SCALE GENOMIC DNA]</scope>
    <source>
        <strain evidence="14">DSM 6534 / IAM 12695 / TK-6 [Tokyo]</strain>
    </source>
</reference>
<dbReference type="EMBL" id="AP011112">
    <property type="protein sequence ID" value="BAI70113.1"/>
    <property type="molecule type" value="Genomic_DNA"/>
</dbReference>
<evidence type="ECO:0000259" key="12">
    <source>
        <dbReference type="PROSITE" id="PS50972"/>
    </source>
</evidence>
<dbReference type="PROSITE" id="PS50972">
    <property type="entry name" value="PTERIN_BINDING"/>
    <property type="match status" value="1"/>
</dbReference>
<dbReference type="EC" id="2.5.1.15" evidence="5"/>
<sequence>MLIKSFKDRDAFYRFLKEKVGIFFKEADSRAFEGIFHVIYFEDKNTDPSLLFDCARSSCISIFYQEGRYAICGSEARIRDFCSCIVKKHKSLSFKILEGLINYRKKSFKLQYNYKVLPLGIKTAVMGVLNVTPDSFSDGGLYMDVAQAVKRGVQMAQEGAEIIDIGGESTRPGSERISTDEELKRVLPVLKELRKELPNIWISIDTYKSQVAKACLEEGADMINDISGGSFDEKMFDVIATYSCPYVMGHTKGRPEEWKHMTIIYEDVMQELVEWFEEGVQKLRQKGHKGDIILDPCIGFGKLPEHNVEILKRFRELKVFGLPLLVGVSRKSFIGLIIEGLLRKKTEPRERLYGSLGALAYAVIEGTNIVRTHDVKETKEFLALLDTIRTYGEF</sequence>
<keyword evidence="9" id="KW-0460">Magnesium</keyword>
<evidence type="ECO:0000313" key="14">
    <source>
        <dbReference type="Proteomes" id="UP000002574"/>
    </source>
</evidence>
<dbReference type="SUPFAM" id="SSF51717">
    <property type="entry name" value="Dihydropteroate synthetase-like"/>
    <property type="match status" value="1"/>
</dbReference>
<name>D3DJW1_HYDTT</name>
<evidence type="ECO:0000256" key="2">
    <source>
        <dbReference type="ARBA" id="ARBA00001946"/>
    </source>
</evidence>
<keyword evidence="10" id="KW-0289">Folate biosynthesis</keyword>
<keyword evidence="7" id="KW-0808">Transferase</keyword>
<keyword evidence="8" id="KW-0479">Metal-binding</keyword>
<comment type="cofactor">
    <cofactor evidence="2">
        <name>Mg(2+)</name>
        <dbReference type="ChEBI" id="CHEBI:18420"/>
    </cofactor>
</comment>
<gene>
    <name evidence="13" type="primary">folP</name>
    <name evidence="13" type="ordered locus">HTH_1666</name>
</gene>
<evidence type="ECO:0000256" key="3">
    <source>
        <dbReference type="ARBA" id="ARBA00004763"/>
    </source>
</evidence>
<dbReference type="AlphaFoldDB" id="D3DJW1"/>
<accession>D3DJW1</accession>
<evidence type="ECO:0000256" key="1">
    <source>
        <dbReference type="ARBA" id="ARBA00000012"/>
    </source>
</evidence>
<dbReference type="InterPro" id="IPR000489">
    <property type="entry name" value="Pterin-binding_dom"/>
</dbReference>
<dbReference type="GO" id="GO:0005829">
    <property type="term" value="C:cytosol"/>
    <property type="evidence" value="ECO:0007669"/>
    <property type="project" value="TreeGrafter"/>
</dbReference>
<comment type="similarity">
    <text evidence="4">Belongs to the DHPS family.</text>
</comment>
<dbReference type="GO" id="GO:0046656">
    <property type="term" value="P:folic acid biosynthetic process"/>
    <property type="evidence" value="ECO:0007669"/>
    <property type="project" value="UniProtKB-KW"/>
</dbReference>